<dbReference type="EC" id="4.1.3.40" evidence="4"/>
<evidence type="ECO:0000256" key="3">
    <source>
        <dbReference type="ARBA" id="ARBA00023239"/>
    </source>
</evidence>
<keyword evidence="1 4" id="KW-0963">Cytoplasm</keyword>
<feature type="binding site" evidence="4">
    <location>
        <position position="175"/>
    </location>
    <ligand>
        <name>substrate</name>
    </ligand>
</feature>
<keyword evidence="6" id="KW-1185">Reference proteome</keyword>
<evidence type="ECO:0000256" key="2">
    <source>
        <dbReference type="ARBA" id="ARBA00022688"/>
    </source>
</evidence>
<evidence type="ECO:0000256" key="1">
    <source>
        <dbReference type="ARBA" id="ARBA00022490"/>
    </source>
</evidence>
<dbReference type="PANTHER" id="PTHR38683:SF1">
    <property type="entry name" value="CHORISMATE PYRUVATE-LYASE"/>
    <property type="match status" value="1"/>
</dbReference>
<evidence type="ECO:0000256" key="4">
    <source>
        <dbReference type="HAMAP-Rule" id="MF_01632"/>
    </source>
</evidence>
<dbReference type="PANTHER" id="PTHR38683">
    <property type="entry name" value="CHORISMATE PYRUVATE-LYASE"/>
    <property type="match status" value="1"/>
</dbReference>
<name>A0ABN1LHQ9_9ALTE</name>
<feature type="binding site" evidence="4">
    <location>
        <position position="84"/>
    </location>
    <ligand>
        <name>substrate</name>
    </ligand>
</feature>
<dbReference type="GO" id="GO:0016829">
    <property type="term" value="F:lyase activity"/>
    <property type="evidence" value="ECO:0007669"/>
    <property type="project" value="UniProtKB-KW"/>
</dbReference>
<dbReference type="InterPro" id="IPR007440">
    <property type="entry name" value="Chorismate--pyruvate_lyase"/>
</dbReference>
<evidence type="ECO:0000313" key="5">
    <source>
        <dbReference type="EMBL" id="GAA0856202.1"/>
    </source>
</evidence>
<accession>A0ABN1LHQ9</accession>
<dbReference type="InterPro" id="IPR028978">
    <property type="entry name" value="Chorismate_lyase_/UTRA_dom_sf"/>
</dbReference>
<dbReference type="RefSeq" id="WP_343858791.1">
    <property type="nucleotide sequence ID" value="NZ_BAAAFD010000004.1"/>
</dbReference>
<comment type="subcellular location">
    <subcellularLocation>
        <location evidence="4">Cytoplasm</location>
    </subcellularLocation>
</comment>
<dbReference type="HAMAP" id="MF_01632">
    <property type="entry name" value="UbiC"/>
    <property type="match status" value="1"/>
</dbReference>
<feature type="binding site" evidence="4">
    <location>
        <position position="119"/>
    </location>
    <ligand>
        <name>substrate</name>
    </ligand>
</feature>
<comment type="catalytic activity">
    <reaction evidence="4">
        <text>chorismate = 4-hydroxybenzoate + pyruvate</text>
        <dbReference type="Rhea" id="RHEA:16505"/>
        <dbReference type="ChEBI" id="CHEBI:15361"/>
        <dbReference type="ChEBI" id="CHEBI:17879"/>
        <dbReference type="ChEBI" id="CHEBI:29748"/>
        <dbReference type="EC" id="4.1.3.40"/>
    </reaction>
</comment>
<comment type="caution">
    <text evidence="4">Lacks conserved residue(s) required for the propagation of feature annotation.</text>
</comment>
<dbReference type="Pfam" id="PF04345">
    <property type="entry name" value="Chor_lyase"/>
    <property type="match status" value="1"/>
</dbReference>
<comment type="caution">
    <text evidence="5">The sequence shown here is derived from an EMBL/GenBank/DDBJ whole genome shotgun (WGS) entry which is preliminary data.</text>
</comment>
<dbReference type="Gene3D" id="3.40.1410.10">
    <property type="entry name" value="Chorismate lyase-like"/>
    <property type="match status" value="1"/>
</dbReference>
<gene>
    <name evidence="4" type="primary">ubiC</name>
    <name evidence="5" type="ORF">GCM10009114_17270</name>
</gene>
<keyword evidence="2 4" id="KW-0831">Ubiquinone biosynthesis</keyword>
<dbReference type="Proteomes" id="UP001500359">
    <property type="component" value="Unassembled WGS sequence"/>
</dbReference>
<sequence length="189" mass="22081">MTHSIKFPVTIPPLWQSPDDLAVADPYLRNWLLDTGSLTERLQSHCAQFDLKVIGQRPMQPELEEISQLTQPNDSQKENKWQIREVILSGNGQPWVFARSVLPQTLCDMDLAELGNRPLGQIIFNDQRFSRRPFQLLQIPAQHVFQQQLDIRQQQSLWGRRSMFDFNGMQLMVAEVFLPHCPAYRQQER</sequence>
<comment type="function">
    <text evidence="4">Removes the pyruvyl group from chorismate, with concomitant aromatization of the ring, to provide 4-hydroxybenzoate (4HB) for the ubiquinone pathway.</text>
</comment>
<proteinExistence type="inferred from homology"/>
<keyword evidence="4" id="KW-0670">Pyruvate</keyword>
<protein>
    <recommendedName>
        <fullName evidence="4">Probable chorismate pyruvate-lyase</fullName>
        <shortName evidence="4">CL</shortName>
        <shortName evidence="4">CPL</shortName>
        <ecNumber evidence="4">4.1.3.40</ecNumber>
    </recommendedName>
</protein>
<reference evidence="5 6" key="1">
    <citation type="journal article" date="2019" name="Int. J. Syst. Evol. Microbiol.">
        <title>The Global Catalogue of Microorganisms (GCM) 10K type strain sequencing project: providing services to taxonomists for standard genome sequencing and annotation.</title>
        <authorList>
            <consortium name="The Broad Institute Genomics Platform"/>
            <consortium name="The Broad Institute Genome Sequencing Center for Infectious Disease"/>
            <person name="Wu L."/>
            <person name="Ma J."/>
        </authorList>
    </citation>
    <scope>NUCLEOTIDE SEQUENCE [LARGE SCALE GENOMIC DNA]</scope>
    <source>
        <strain evidence="5 6">JCM 15896</strain>
    </source>
</reference>
<dbReference type="SUPFAM" id="SSF64288">
    <property type="entry name" value="Chorismate lyase-like"/>
    <property type="match status" value="1"/>
</dbReference>
<organism evidence="5 6">
    <name type="scientific">Aliiglaciecola litoralis</name>
    <dbReference type="NCBI Taxonomy" id="582857"/>
    <lineage>
        <taxon>Bacteria</taxon>
        <taxon>Pseudomonadati</taxon>
        <taxon>Pseudomonadota</taxon>
        <taxon>Gammaproteobacteria</taxon>
        <taxon>Alteromonadales</taxon>
        <taxon>Alteromonadaceae</taxon>
        <taxon>Aliiglaciecola</taxon>
    </lineage>
</organism>
<dbReference type="EMBL" id="BAAAFD010000004">
    <property type="protein sequence ID" value="GAA0856202.1"/>
    <property type="molecule type" value="Genomic_DNA"/>
</dbReference>
<comment type="pathway">
    <text evidence="4">Cofactor biosynthesis; ubiquinone biosynthesis.</text>
</comment>
<evidence type="ECO:0000313" key="6">
    <source>
        <dbReference type="Proteomes" id="UP001500359"/>
    </source>
</evidence>
<keyword evidence="3 4" id="KW-0456">Lyase</keyword>
<comment type="similarity">
    <text evidence="4">Belongs to the UbiC family.</text>
</comment>